<dbReference type="CDD" id="cd00859">
    <property type="entry name" value="HisRS_anticodon"/>
    <property type="match status" value="1"/>
</dbReference>
<dbReference type="GO" id="GO:0004821">
    <property type="term" value="F:histidine-tRNA ligase activity"/>
    <property type="evidence" value="ECO:0007669"/>
    <property type="project" value="UniProtKB-EC"/>
</dbReference>
<dbReference type="InterPro" id="IPR015807">
    <property type="entry name" value="His-tRNA-ligase"/>
</dbReference>
<evidence type="ECO:0000256" key="3">
    <source>
        <dbReference type="ARBA" id="ARBA00015302"/>
    </source>
</evidence>
<keyword evidence="8" id="KW-0030">Aminoacyl-tRNA synthetase</keyword>
<keyword evidence="7" id="KW-0648">Protein biosynthesis</keyword>
<dbReference type="InterPro" id="IPR008948">
    <property type="entry name" value="L-Aspartase-like"/>
</dbReference>
<evidence type="ECO:0000259" key="12">
    <source>
        <dbReference type="PROSITE" id="PS50862"/>
    </source>
</evidence>
<comment type="catalytic activity">
    <reaction evidence="10">
        <text>tRNA(His) + L-histidine + ATP = L-histidyl-tRNA(His) + AMP + diphosphate + H(+)</text>
        <dbReference type="Rhea" id="RHEA:17313"/>
        <dbReference type="Rhea" id="RHEA-COMP:9665"/>
        <dbReference type="Rhea" id="RHEA-COMP:9689"/>
        <dbReference type="ChEBI" id="CHEBI:15378"/>
        <dbReference type="ChEBI" id="CHEBI:30616"/>
        <dbReference type="ChEBI" id="CHEBI:33019"/>
        <dbReference type="ChEBI" id="CHEBI:57595"/>
        <dbReference type="ChEBI" id="CHEBI:78442"/>
        <dbReference type="ChEBI" id="CHEBI:78527"/>
        <dbReference type="ChEBI" id="CHEBI:456215"/>
        <dbReference type="EC" id="6.1.1.21"/>
    </reaction>
</comment>
<proteinExistence type="inferred from homology"/>
<feature type="domain" description="Aminoacyl-transfer RNA synthetases class-II family profile" evidence="12">
    <location>
        <begin position="512"/>
        <end position="876"/>
    </location>
</feature>
<dbReference type="PANTHER" id="PTHR11476">
    <property type="entry name" value="HISTIDYL-TRNA SYNTHETASE"/>
    <property type="match status" value="1"/>
</dbReference>
<reference evidence="13 14" key="1">
    <citation type="submission" date="2023-10" db="EMBL/GenBank/DDBJ databases">
        <authorList>
            <person name="Maclean D."/>
            <person name="Macfadyen A."/>
        </authorList>
    </citation>
    <scope>NUCLEOTIDE SEQUENCE [LARGE SCALE GENOMIC DNA]</scope>
</reference>
<accession>A0AAV1IDY2</accession>
<dbReference type="Proteomes" id="UP001314263">
    <property type="component" value="Unassembled WGS sequence"/>
</dbReference>
<dbReference type="CDD" id="cd00773">
    <property type="entry name" value="HisRS-like_core"/>
    <property type="match status" value="1"/>
</dbReference>
<dbReference type="InterPro" id="IPR045864">
    <property type="entry name" value="aa-tRNA-synth_II/BPL/LPL"/>
</dbReference>
<dbReference type="Pfam" id="PF00221">
    <property type="entry name" value="Lyase_aromatic"/>
    <property type="match status" value="1"/>
</dbReference>
<keyword evidence="5" id="KW-0547">Nucleotide-binding</keyword>
<dbReference type="InterPro" id="IPR001106">
    <property type="entry name" value="Aromatic_Lyase"/>
</dbReference>
<dbReference type="InterPro" id="IPR036621">
    <property type="entry name" value="Anticodon-bd_dom_sf"/>
</dbReference>
<evidence type="ECO:0000256" key="11">
    <source>
        <dbReference type="SAM" id="MobiDB-lite"/>
    </source>
</evidence>
<keyword evidence="4" id="KW-0436">Ligase</keyword>
<dbReference type="Gene3D" id="3.30.930.10">
    <property type="entry name" value="Bira Bifunctional Protein, Domain 2"/>
    <property type="match status" value="1"/>
</dbReference>
<gene>
    <name evidence="13" type="ORF">CVIRNUC_007659</name>
</gene>
<dbReference type="InterPro" id="IPR033656">
    <property type="entry name" value="HisRS_anticodon"/>
</dbReference>
<dbReference type="Gene3D" id="1.20.200.10">
    <property type="entry name" value="Fumarase/aspartase (Central domain)"/>
    <property type="match status" value="1"/>
</dbReference>
<evidence type="ECO:0000256" key="5">
    <source>
        <dbReference type="ARBA" id="ARBA00022741"/>
    </source>
</evidence>
<protein>
    <recommendedName>
        <fullName evidence="3">Histidine--tRNA ligase, cytoplasmic</fullName>
        <ecNumber evidence="2">6.1.1.21</ecNumber>
    </recommendedName>
    <alternativeName>
        <fullName evidence="9">Histidyl-tRNA synthetase</fullName>
    </alternativeName>
</protein>
<evidence type="ECO:0000256" key="7">
    <source>
        <dbReference type="ARBA" id="ARBA00022917"/>
    </source>
</evidence>
<comment type="caution">
    <text evidence="13">The sequence shown here is derived from an EMBL/GenBank/DDBJ whole genome shotgun (WGS) entry which is preliminary data.</text>
</comment>
<dbReference type="SUPFAM" id="SSF48557">
    <property type="entry name" value="L-aspartase-like"/>
    <property type="match status" value="1"/>
</dbReference>
<evidence type="ECO:0000313" key="13">
    <source>
        <dbReference type="EMBL" id="CAK0784455.1"/>
    </source>
</evidence>
<dbReference type="SUPFAM" id="SSF55681">
    <property type="entry name" value="Class II aaRS and biotin synthetases"/>
    <property type="match status" value="1"/>
</dbReference>
<dbReference type="GO" id="GO:0003723">
    <property type="term" value="F:RNA binding"/>
    <property type="evidence" value="ECO:0007669"/>
    <property type="project" value="TreeGrafter"/>
</dbReference>
<evidence type="ECO:0000256" key="8">
    <source>
        <dbReference type="ARBA" id="ARBA00023146"/>
    </source>
</evidence>
<evidence type="ECO:0000256" key="10">
    <source>
        <dbReference type="ARBA" id="ARBA00047639"/>
    </source>
</evidence>
<dbReference type="HAMAP" id="MF_00127">
    <property type="entry name" value="His_tRNA_synth"/>
    <property type="match status" value="1"/>
</dbReference>
<evidence type="ECO:0000256" key="6">
    <source>
        <dbReference type="ARBA" id="ARBA00022840"/>
    </source>
</evidence>
<dbReference type="EC" id="6.1.1.21" evidence="2"/>
<dbReference type="FunFam" id="3.40.50.800:FF:000012">
    <property type="entry name" value="Histidine--tRNA ligase, cytoplasmic"/>
    <property type="match status" value="1"/>
</dbReference>
<dbReference type="InterPro" id="IPR041715">
    <property type="entry name" value="HisRS-like_core"/>
</dbReference>
<dbReference type="Gene3D" id="3.40.50.800">
    <property type="entry name" value="Anticodon-binding domain"/>
    <property type="match status" value="1"/>
</dbReference>
<evidence type="ECO:0000256" key="1">
    <source>
        <dbReference type="ARBA" id="ARBA00008226"/>
    </source>
</evidence>
<dbReference type="AlphaFoldDB" id="A0AAV1IDY2"/>
<keyword evidence="14" id="KW-1185">Reference proteome</keyword>
<dbReference type="EMBL" id="CAUYUE010000010">
    <property type="protein sequence ID" value="CAK0784455.1"/>
    <property type="molecule type" value="Genomic_DNA"/>
</dbReference>
<keyword evidence="6" id="KW-0067">ATP-binding</keyword>
<evidence type="ECO:0000313" key="14">
    <source>
        <dbReference type="Proteomes" id="UP001314263"/>
    </source>
</evidence>
<dbReference type="GO" id="GO:0032543">
    <property type="term" value="P:mitochondrial translation"/>
    <property type="evidence" value="ECO:0007669"/>
    <property type="project" value="TreeGrafter"/>
</dbReference>
<dbReference type="GO" id="GO:0005524">
    <property type="term" value="F:ATP binding"/>
    <property type="evidence" value="ECO:0007669"/>
    <property type="project" value="UniProtKB-KW"/>
</dbReference>
<organism evidence="13 14">
    <name type="scientific">Coccomyxa viridis</name>
    <dbReference type="NCBI Taxonomy" id="1274662"/>
    <lineage>
        <taxon>Eukaryota</taxon>
        <taxon>Viridiplantae</taxon>
        <taxon>Chlorophyta</taxon>
        <taxon>core chlorophytes</taxon>
        <taxon>Trebouxiophyceae</taxon>
        <taxon>Trebouxiophyceae incertae sedis</taxon>
        <taxon>Coccomyxaceae</taxon>
        <taxon>Coccomyxa</taxon>
    </lineage>
</organism>
<dbReference type="NCBIfam" id="TIGR00442">
    <property type="entry name" value="hisS"/>
    <property type="match status" value="1"/>
</dbReference>
<dbReference type="GO" id="GO:0005739">
    <property type="term" value="C:mitochondrion"/>
    <property type="evidence" value="ECO:0007669"/>
    <property type="project" value="TreeGrafter"/>
</dbReference>
<feature type="region of interest" description="Disordered" evidence="11">
    <location>
        <begin position="36"/>
        <end position="62"/>
    </location>
</feature>
<dbReference type="FunFam" id="3.30.930.10:FF:000061">
    <property type="entry name" value="Histidine--tRNA ligase, cytoplasmic"/>
    <property type="match status" value="1"/>
</dbReference>
<dbReference type="InterPro" id="IPR006195">
    <property type="entry name" value="aa-tRNA-synth_II"/>
</dbReference>
<comment type="similarity">
    <text evidence="1">Belongs to the class-II aminoacyl-tRNA synthetase family.</text>
</comment>
<dbReference type="Pfam" id="PF13393">
    <property type="entry name" value="tRNA-synt_His"/>
    <property type="match status" value="1"/>
</dbReference>
<dbReference type="GO" id="GO:0006427">
    <property type="term" value="P:histidyl-tRNA aminoacylation"/>
    <property type="evidence" value="ECO:0007669"/>
    <property type="project" value="InterPro"/>
</dbReference>
<dbReference type="Pfam" id="PF03129">
    <property type="entry name" value="HGTP_anticodon"/>
    <property type="match status" value="1"/>
</dbReference>
<dbReference type="PROSITE" id="PS50862">
    <property type="entry name" value="AA_TRNA_LIGASE_II"/>
    <property type="match status" value="1"/>
</dbReference>
<dbReference type="InterPro" id="IPR004154">
    <property type="entry name" value="Anticodon-bd"/>
</dbReference>
<evidence type="ECO:0000256" key="9">
    <source>
        <dbReference type="ARBA" id="ARBA00030619"/>
    </source>
</evidence>
<evidence type="ECO:0000256" key="4">
    <source>
        <dbReference type="ARBA" id="ARBA00022598"/>
    </source>
</evidence>
<feature type="region of interest" description="Disordered" evidence="11">
    <location>
        <begin position="391"/>
        <end position="419"/>
    </location>
</feature>
<dbReference type="SUPFAM" id="SSF52954">
    <property type="entry name" value="Class II aaRS ABD-related"/>
    <property type="match status" value="1"/>
</dbReference>
<dbReference type="GO" id="GO:0005829">
    <property type="term" value="C:cytosol"/>
    <property type="evidence" value="ECO:0007669"/>
    <property type="project" value="TreeGrafter"/>
</dbReference>
<evidence type="ECO:0000256" key="2">
    <source>
        <dbReference type="ARBA" id="ARBA00012815"/>
    </source>
</evidence>
<name>A0AAV1IDY2_9CHLO</name>
<sequence>MASPPFVLGGPGGDPDLNAILCVANGREVVLDKATADQIKRASPPPKSFKAEEGEAGSRASSASDNFCEQLGRFKVRAALLAQLLRLINGSSAVRLQVVEALVEALNSNTLSLQGHITDIAVQQQIADALAGKGRAELLSPPGISSNERLVLEYNQSSSTGIAAAVIAASKPALAAATAVAALTCEALQAQTKSFEEESRESQGNQSVASAASDLKGLLEGSGRVNDKKAGAGTLFCIASVPKVHGAAEAALLAASATARAEVATACMAPERLALYGPSLQLPEDVLQLARRLAAVAAQSVARSLAHPDTASGLPKDLRGMLQEKLSRLREMDNTVHGCLEAARTALSASEAWSQAPGLGAALTAADALHCLHVSIATEATLAVARLRAQEGPASGQPAPAPPAGDAGDKKKAKKKPAGAGFVLGRGTTVLRSALESSAGNAVAQLAQQMGQLSVNGAAAAANGKAKPLGEDDATDLEPFIAIKEVLDPCGHLLEPLLAQLSALIEATTARRKPKIAKGTRDFRPDQMTIRKHVFQVIENVFERHGAKAIDTPVFELKETLTNKYGEDSKLIYDLADQGGEMLSLRFDLTVPFARYLALNAVQTIKRYHIARVYRRDQPQAARGRFREFFQCDFDIAGNYAPMAADAEVLKVVVEILTELEVGDFAVKLSHRRLLDAMLALCGVPADKFRTICSAIDKLDKEPWAAVRAEMVEQKGLAPEAADRIQMFVEEAGEPEAMIAKLTAPDYPLAQHPEAAAALQDMKLLFQRLTDMGTPLHRFRFDLSLARGLHYYTGLIYEAVLVAGPDSGHENVGSIAAGGRYDGLVGQFSPKQIPSVGVSVGIERVFAVLEGKFRARAEQSSAGIRETRTQVLIASPGKGMLSQRCQLAAELWQANIPTEFGIEKENPNFKDQLDKADNEGIPLVVVLGEAELAKGVVLVKNMWRKKEGEGKGAEVQRSQIVPELDRLITEIGSRSALLTKQ</sequence>
<dbReference type="PANTHER" id="PTHR11476:SF7">
    <property type="entry name" value="HISTIDINE--TRNA LIGASE"/>
    <property type="match status" value="1"/>
</dbReference>